<comment type="catalytic activity">
    <reaction evidence="7 8">
        <text>a 6-O-methyl-2'-deoxyguanosine in DNA + L-cysteinyl-[protein] = S-methyl-L-cysteinyl-[protein] + a 2'-deoxyguanosine in DNA</text>
        <dbReference type="Rhea" id="RHEA:24000"/>
        <dbReference type="Rhea" id="RHEA-COMP:10131"/>
        <dbReference type="Rhea" id="RHEA-COMP:10132"/>
        <dbReference type="Rhea" id="RHEA-COMP:11367"/>
        <dbReference type="Rhea" id="RHEA-COMP:11368"/>
        <dbReference type="ChEBI" id="CHEBI:29950"/>
        <dbReference type="ChEBI" id="CHEBI:82612"/>
        <dbReference type="ChEBI" id="CHEBI:85445"/>
        <dbReference type="ChEBI" id="CHEBI:85448"/>
        <dbReference type="EC" id="2.1.1.63"/>
    </reaction>
</comment>
<dbReference type="Gene3D" id="3.30.160.70">
    <property type="entry name" value="Methylated DNA-protein cysteine methyltransferase domain"/>
    <property type="match status" value="1"/>
</dbReference>
<evidence type="ECO:0000256" key="1">
    <source>
        <dbReference type="ARBA" id="ARBA00001286"/>
    </source>
</evidence>
<dbReference type="InterPro" id="IPR036631">
    <property type="entry name" value="MGMT_N_sf"/>
</dbReference>
<dbReference type="SUPFAM" id="SSF53155">
    <property type="entry name" value="Methylated DNA-protein cysteine methyltransferase domain"/>
    <property type="match status" value="1"/>
</dbReference>
<evidence type="ECO:0000256" key="3">
    <source>
        <dbReference type="ARBA" id="ARBA00022603"/>
    </source>
</evidence>
<comment type="similarity">
    <text evidence="8">Belongs to the MGMT family.</text>
</comment>
<gene>
    <name evidence="11" type="ORF">ACFSQZ_13360</name>
</gene>
<comment type="subcellular location">
    <subcellularLocation>
        <location evidence="8">Cytoplasm</location>
    </subcellularLocation>
</comment>
<sequence>MHIEYTHYQSPIGTLRLRAHETGLVAVDHANQQAHTDPQWQKNANHPILKLATRELQSYFDGTLTHFHTPLTPTGTPFQLRVWNALLEIPYGQTASYSDIAQELNNPKAVRAIGAANGRNPLSIFIPCHRIIGKNGSLTGYAGGTTNKEFLLRLENKHHSSPLELS</sequence>
<dbReference type="PROSITE" id="PS00374">
    <property type="entry name" value="MGMT"/>
    <property type="match status" value="1"/>
</dbReference>
<evidence type="ECO:0000256" key="7">
    <source>
        <dbReference type="ARBA" id="ARBA00049348"/>
    </source>
</evidence>
<dbReference type="InterPro" id="IPR036217">
    <property type="entry name" value="MethylDNA_cys_MeTrfase_DNAb"/>
</dbReference>
<keyword evidence="2 8" id="KW-0963">Cytoplasm</keyword>
<accession>A0ABW5E4W9</accession>
<keyword evidence="3 8" id="KW-0489">Methyltransferase</keyword>
<evidence type="ECO:0000259" key="10">
    <source>
        <dbReference type="Pfam" id="PF02870"/>
    </source>
</evidence>
<comment type="function">
    <text evidence="8">Involved in the cellular defense against the biological effects of O6-methylguanine (O6-MeG) and O4-methylthymine (O4-MeT) in DNA. Repairs the methylated nucleobase in DNA by stoichiometrically transferring the methyl group to a cysteine residue in the enzyme. This is a suicide reaction: the enzyme is irreversibly inactivated.</text>
</comment>
<evidence type="ECO:0000313" key="11">
    <source>
        <dbReference type="EMBL" id="MFD2277462.1"/>
    </source>
</evidence>
<feature type="domain" description="Methylated-DNA-[protein]-cysteine S-methyltransferase DNA binding" evidence="9">
    <location>
        <begin position="77"/>
        <end position="156"/>
    </location>
</feature>
<dbReference type="RefSeq" id="WP_377093389.1">
    <property type="nucleotide sequence ID" value="NZ_JBHSJM010000001.1"/>
</dbReference>
<evidence type="ECO:0000256" key="5">
    <source>
        <dbReference type="ARBA" id="ARBA00022763"/>
    </source>
</evidence>
<feature type="domain" description="Methylguanine DNA methyltransferase ribonuclease-like" evidence="10">
    <location>
        <begin position="5"/>
        <end position="72"/>
    </location>
</feature>
<evidence type="ECO:0000259" key="9">
    <source>
        <dbReference type="Pfam" id="PF01035"/>
    </source>
</evidence>
<evidence type="ECO:0000313" key="12">
    <source>
        <dbReference type="Proteomes" id="UP001597297"/>
    </source>
</evidence>
<keyword evidence="4 8" id="KW-0808">Transferase</keyword>
<dbReference type="GO" id="GO:0032259">
    <property type="term" value="P:methylation"/>
    <property type="evidence" value="ECO:0007669"/>
    <property type="project" value="UniProtKB-KW"/>
</dbReference>
<reference evidence="12" key="1">
    <citation type="journal article" date="2019" name="Int. J. Syst. Evol. Microbiol.">
        <title>The Global Catalogue of Microorganisms (GCM) 10K type strain sequencing project: providing services to taxonomists for standard genome sequencing and annotation.</title>
        <authorList>
            <consortium name="The Broad Institute Genomics Platform"/>
            <consortium name="The Broad Institute Genome Sequencing Center for Infectious Disease"/>
            <person name="Wu L."/>
            <person name="Ma J."/>
        </authorList>
    </citation>
    <scope>NUCLEOTIDE SEQUENCE [LARGE SCALE GENOMIC DNA]</scope>
    <source>
        <strain evidence="12">JCM 16545</strain>
    </source>
</reference>
<evidence type="ECO:0000256" key="2">
    <source>
        <dbReference type="ARBA" id="ARBA00022490"/>
    </source>
</evidence>
<dbReference type="HAMAP" id="MF_00772">
    <property type="entry name" value="OGT"/>
    <property type="match status" value="1"/>
</dbReference>
<dbReference type="NCBIfam" id="TIGR00589">
    <property type="entry name" value="ogt"/>
    <property type="match status" value="1"/>
</dbReference>
<evidence type="ECO:0000256" key="4">
    <source>
        <dbReference type="ARBA" id="ARBA00022679"/>
    </source>
</evidence>
<keyword evidence="5 8" id="KW-0227">DNA damage</keyword>
<dbReference type="SUPFAM" id="SSF46767">
    <property type="entry name" value="Methylated DNA-protein cysteine methyltransferase, C-terminal domain"/>
    <property type="match status" value="1"/>
</dbReference>
<dbReference type="Pfam" id="PF02870">
    <property type="entry name" value="Methyltransf_1N"/>
    <property type="match status" value="1"/>
</dbReference>
<comment type="miscellaneous">
    <text evidence="8">This enzyme catalyzes only one turnover and therefore is not strictly catalytic. According to one definition, an enzyme is a biocatalyst that acts repeatedly and over many reaction cycles.</text>
</comment>
<proteinExistence type="inferred from homology"/>
<dbReference type="Gene3D" id="1.10.10.10">
    <property type="entry name" value="Winged helix-like DNA-binding domain superfamily/Winged helix DNA-binding domain"/>
    <property type="match status" value="1"/>
</dbReference>
<dbReference type="EC" id="2.1.1.63" evidence="8"/>
<dbReference type="InterPro" id="IPR001497">
    <property type="entry name" value="MethylDNA_cys_MeTrfase_AS"/>
</dbReference>
<organism evidence="11 12">
    <name type="scientific">Rubritalea spongiae</name>
    <dbReference type="NCBI Taxonomy" id="430797"/>
    <lineage>
        <taxon>Bacteria</taxon>
        <taxon>Pseudomonadati</taxon>
        <taxon>Verrucomicrobiota</taxon>
        <taxon>Verrucomicrobiia</taxon>
        <taxon>Verrucomicrobiales</taxon>
        <taxon>Rubritaleaceae</taxon>
        <taxon>Rubritalea</taxon>
    </lineage>
</organism>
<feature type="active site" description="Nucleophile; methyl group acceptor" evidence="8">
    <location>
        <position position="128"/>
    </location>
</feature>
<dbReference type="PANTHER" id="PTHR10815:SF5">
    <property type="entry name" value="METHYLATED-DNA--PROTEIN-CYSTEINE METHYLTRANSFERASE"/>
    <property type="match status" value="1"/>
</dbReference>
<dbReference type="InterPro" id="IPR023546">
    <property type="entry name" value="MGMT"/>
</dbReference>
<dbReference type="InterPro" id="IPR008332">
    <property type="entry name" value="MethylG_MeTrfase_N"/>
</dbReference>
<comment type="catalytic activity">
    <reaction evidence="1 8">
        <text>a 4-O-methyl-thymidine in DNA + L-cysteinyl-[protein] = a thymidine in DNA + S-methyl-L-cysteinyl-[protein]</text>
        <dbReference type="Rhea" id="RHEA:53428"/>
        <dbReference type="Rhea" id="RHEA-COMP:10131"/>
        <dbReference type="Rhea" id="RHEA-COMP:10132"/>
        <dbReference type="Rhea" id="RHEA-COMP:13555"/>
        <dbReference type="Rhea" id="RHEA-COMP:13556"/>
        <dbReference type="ChEBI" id="CHEBI:29950"/>
        <dbReference type="ChEBI" id="CHEBI:82612"/>
        <dbReference type="ChEBI" id="CHEBI:137386"/>
        <dbReference type="ChEBI" id="CHEBI:137387"/>
        <dbReference type="EC" id="2.1.1.63"/>
    </reaction>
</comment>
<keyword evidence="6 8" id="KW-0234">DNA repair</keyword>
<dbReference type="InterPro" id="IPR036388">
    <property type="entry name" value="WH-like_DNA-bd_sf"/>
</dbReference>
<evidence type="ECO:0000256" key="8">
    <source>
        <dbReference type="HAMAP-Rule" id="MF_00772"/>
    </source>
</evidence>
<dbReference type="GO" id="GO:0003908">
    <property type="term" value="F:methylated-DNA-[protein]-cysteine S-methyltransferase activity"/>
    <property type="evidence" value="ECO:0007669"/>
    <property type="project" value="UniProtKB-EC"/>
</dbReference>
<dbReference type="Proteomes" id="UP001597297">
    <property type="component" value="Unassembled WGS sequence"/>
</dbReference>
<dbReference type="InterPro" id="IPR014048">
    <property type="entry name" value="MethylDNA_cys_MeTrfase_DNA-bd"/>
</dbReference>
<dbReference type="EMBL" id="JBHUJC010000042">
    <property type="protein sequence ID" value="MFD2277462.1"/>
    <property type="molecule type" value="Genomic_DNA"/>
</dbReference>
<protein>
    <recommendedName>
        <fullName evidence="8">Methylated-DNA--protein-cysteine methyltransferase</fullName>
        <ecNumber evidence="8">2.1.1.63</ecNumber>
    </recommendedName>
    <alternativeName>
        <fullName evidence="8">6-O-methylguanine-DNA methyltransferase</fullName>
        <shortName evidence="8">MGMT</shortName>
    </alternativeName>
    <alternativeName>
        <fullName evidence="8">O-6-methylguanine-DNA-alkyltransferase</fullName>
    </alternativeName>
</protein>
<keyword evidence="12" id="KW-1185">Reference proteome</keyword>
<evidence type="ECO:0000256" key="6">
    <source>
        <dbReference type="ARBA" id="ARBA00023204"/>
    </source>
</evidence>
<dbReference type="CDD" id="cd06445">
    <property type="entry name" value="ATase"/>
    <property type="match status" value="1"/>
</dbReference>
<dbReference type="PANTHER" id="PTHR10815">
    <property type="entry name" value="METHYLATED-DNA--PROTEIN-CYSTEINE METHYLTRANSFERASE"/>
    <property type="match status" value="1"/>
</dbReference>
<comment type="caution">
    <text evidence="11">The sequence shown here is derived from an EMBL/GenBank/DDBJ whole genome shotgun (WGS) entry which is preliminary data.</text>
</comment>
<name>A0ABW5E4W9_9BACT</name>
<dbReference type="Pfam" id="PF01035">
    <property type="entry name" value="DNA_binding_1"/>
    <property type="match status" value="1"/>
</dbReference>